<gene>
    <name evidence="2" type="ORF">L211DRAFT_836135</name>
</gene>
<dbReference type="Proteomes" id="UP000267821">
    <property type="component" value="Unassembled WGS sequence"/>
</dbReference>
<keyword evidence="3" id="KW-1185">Reference proteome</keyword>
<dbReference type="AlphaFoldDB" id="A0A3N4LY02"/>
<proteinExistence type="predicted"/>
<keyword evidence="1" id="KW-1133">Transmembrane helix</keyword>
<dbReference type="EMBL" id="ML121536">
    <property type="protein sequence ID" value="RPB26042.1"/>
    <property type="molecule type" value="Genomic_DNA"/>
</dbReference>
<keyword evidence="1" id="KW-0812">Transmembrane</keyword>
<evidence type="ECO:0000313" key="2">
    <source>
        <dbReference type="EMBL" id="RPB26042.1"/>
    </source>
</evidence>
<organism evidence="2 3">
    <name type="scientific">Terfezia boudieri ATCC MYA-4762</name>
    <dbReference type="NCBI Taxonomy" id="1051890"/>
    <lineage>
        <taxon>Eukaryota</taxon>
        <taxon>Fungi</taxon>
        <taxon>Dikarya</taxon>
        <taxon>Ascomycota</taxon>
        <taxon>Pezizomycotina</taxon>
        <taxon>Pezizomycetes</taxon>
        <taxon>Pezizales</taxon>
        <taxon>Pezizaceae</taxon>
        <taxon>Terfezia</taxon>
    </lineage>
</organism>
<feature type="transmembrane region" description="Helical" evidence="1">
    <location>
        <begin position="16"/>
        <end position="38"/>
    </location>
</feature>
<evidence type="ECO:0000313" key="3">
    <source>
        <dbReference type="Proteomes" id="UP000267821"/>
    </source>
</evidence>
<keyword evidence="1" id="KW-0472">Membrane</keyword>
<sequence>MKGKDNCDLLRYDNQGVGYMIVLTAATLMTPGIAQGVIKKLYTVYILEIVLVPETTADHIVRYFKAIRLGYTYPIRL</sequence>
<name>A0A3N4LY02_9PEZI</name>
<reference evidence="2 3" key="1">
    <citation type="journal article" date="2018" name="Nat. Ecol. Evol.">
        <title>Pezizomycetes genomes reveal the molecular basis of ectomycorrhizal truffle lifestyle.</title>
        <authorList>
            <person name="Murat C."/>
            <person name="Payen T."/>
            <person name="Noel B."/>
            <person name="Kuo A."/>
            <person name="Morin E."/>
            <person name="Chen J."/>
            <person name="Kohler A."/>
            <person name="Krizsan K."/>
            <person name="Balestrini R."/>
            <person name="Da Silva C."/>
            <person name="Montanini B."/>
            <person name="Hainaut M."/>
            <person name="Levati E."/>
            <person name="Barry K.W."/>
            <person name="Belfiori B."/>
            <person name="Cichocki N."/>
            <person name="Clum A."/>
            <person name="Dockter R.B."/>
            <person name="Fauchery L."/>
            <person name="Guy J."/>
            <person name="Iotti M."/>
            <person name="Le Tacon F."/>
            <person name="Lindquist E.A."/>
            <person name="Lipzen A."/>
            <person name="Malagnac F."/>
            <person name="Mello A."/>
            <person name="Molinier V."/>
            <person name="Miyauchi S."/>
            <person name="Poulain J."/>
            <person name="Riccioni C."/>
            <person name="Rubini A."/>
            <person name="Sitrit Y."/>
            <person name="Splivallo R."/>
            <person name="Traeger S."/>
            <person name="Wang M."/>
            <person name="Zifcakova L."/>
            <person name="Wipf D."/>
            <person name="Zambonelli A."/>
            <person name="Paolocci F."/>
            <person name="Nowrousian M."/>
            <person name="Ottonello S."/>
            <person name="Baldrian P."/>
            <person name="Spatafora J.W."/>
            <person name="Henrissat B."/>
            <person name="Nagy L.G."/>
            <person name="Aury J.M."/>
            <person name="Wincker P."/>
            <person name="Grigoriev I.V."/>
            <person name="Bonfante P."/>
            <person name="Martin F.M."/>
        </authorList>
    </citation>
    <scope>NUCLEOTIDE SEQUENCE [LARGE SCALE GENOMIC DNA]</scope>
    <source>
        <strain evidence="2 3">ATCC MYA-4762</strain>
    </source>
</reference>
<evidence type="ECO:0000256" key="1">
    <source>
        <dbReference type="SAM" id="Phobius"/>
    </source>
</evidence>
<protein>
    <submittedName>
        <fullName evidence="2">Uncharacterized protein</fullName>
    </submittedName>
</protein>
<dbReference type="InParanoid" id="A0A3N4LY02"/>
<accession>A0A3N4LY02</accession>